<gene>
    <name evidence="2" type="ORF">QN243_04655</name>
</gene>
<organism evidence="2 3">
    <name type="scientific">Xanthomonas rydalmerensis</name>
    <dbReference type="NCBI Taxonomy" id="3046274"/>
    <lineage>
        <taxon>Bacteria</taxon>
        <taxon>Pseudomonadati</taxon>
        <taxon>Pseudomonadota</taxon>
        <taxon>Gammaproteobacteria</taxon>
        <taxon>Lysobacterales</taxon>
        <taxon>Lysobacteraceae</taxon>
        <taxon>Xanthomonas</taxon>
    </lineage>
</organism>
<feature type="compositionally biased region" description="Pro residues" evidence="1">
    <location>
        <begin position="29"/>
        <end position="39"/>
    </location>
</feature>
<keyword evidence="3" id="KW-1185">Reference proteome</keyword>
<protein>
    <submittedName>
        <fullName evidence="2">Uncharacterized protein</fullName>
    </submittedName>
</protein>
<sequence>MTSHIGAFAATLTFIAATTRAFAHRHKPLLPPHAPPAALPPAADAAAAPAPDSVASQETP</sequence>
<dbReference type="RefSeq" id="WP_167088034.1">
    <property type="nucleotide sequence ID" value="NZ_CP126170.1"/>
</dbReference>
<dbReference type="EMBL" id="CP126172">
    <property type="protein sequence ID" value="WOS41757.1"/>
    <property type="molecule type" value="Genomic_DNA"/>
</dbReference>
<feature type="compositionally biased region" description="Low complexity" evidence="1">
    <location>
        <begin position="40"/>
        <end position="51"/>
    </location>
</feature>
<reference evidence="2 3" key="1">
    <citation type="submission" date="2023-05" db="EMBL/GenBank/DDBJ databases">
        <title>Xanthomonas rydalmerenesis sp. nov., a novel Xanthomonas species isolated from Fragaria x ananassa.</title>
        <authorList>
            <person name="McKnight D.J.E."/>
            <person name="Wong-Bajracharya J."/>
            <person name="Okoh E.B."/>
            <person name="Snijders F."/>
            <person name="Lidbetter F."/>
            <person name="Webster J."/>
            <person name="Djordjevic S.P."/>
            <person name="Bogema D.R."/>
            <person name="Chapman T.A."/>
        </authorList>
    </citation>
    <scope>NUCLEOTIDE SEQUENCE [LARGE SCALE GENOMIC DNA]</scope>
    <source>
        <strain evidence="2 3">DAR34883</strain>
    </source>
</reference>
<evidence type="ECO:0000313" key="2">
    <source>
        <dbReference type="EMBL" id="WOS41757.1"/>
    </source>
</evidence>
<accession>A0ABZ0JPK8</accession>
<proteinExistence type="predicted"/>
<evidence type="ECO:0000256" key="1">
    <source>
        <dbReference type="SAM" id="MobiDB-lite"/>
    </source>
</evidence>
<name>A0ABZ0JPK8_9XANT</name>
<feature type="region of interest" description="Disordered" evidence="1">
    <location>
        <begin position="26"/>
        <end position="60"/>
    </location>
</feature>
<dbReference type="Proteomes" id="UP001302020">
    <property type="component" value="Chromosome"/>
</dbReference>
<evidence type="ECO:0000313" key="3">
    <source>
        <dbReference type="Proteomes" id="UP001302020"/>
    </source>
</evidence>